<evidence type="ECO:0000256" key="3">
    <source>
        <dbReference type="ARBA" id="ARBA00022989"/>
    </source>
</evidence>
<organism evidence="8 9">
    <name type="scientific">Sclerotinia borealis (strain F-4128)</name>
    <dbReference type="NCBI Taxonomy" id="1432307"/>
    <lineage>
        <taxon>Eukaryota</taxon>
        <taxon>Fungi</taxon>
        <taxon>Dikarya</taxon>
        <taxon>Ascomycota</taxon>
        <taxon>Pezizomycotina</taxon>
        <taxon>Leotiomycetes</taxon>
        <taxon>Helotiales</taxon>
        <taxon>Sclerotiniaceae</taxon>
        <taxon>Sclerotinia</taxon>
    </lineage>
</organism>
<dbReference type="PANTHER" id="PTHR23502:SF182">
    <property type="entry name" value="POLYAMINE TRANSPORTER, PUTATIVE-RELATED"/>
    <property type="match status" value="1"/>
</dbReference>
<dbReference type="HOGENOM" id="CLU_1166432_0_0_1"/>
<name>W9C755_SCLBF</name>
<evidence type="ECO:0000256" key="4">
    <source>
        <dbReference type="ARBA" id="ARBA00023136"/>
    </source>
</evidence>
<sequence length="238" mass="25116">MVTAQETKPDSKSGSSKIDHEDISNLPGSELPGEKLMGPPPVVVNWDQDDKKPYNWSMTKKVYHTVLIGMFGLTVTFASSVYTPEVPEMQVFNVSETAALLPFSLFLLGLGFGPVLAAPLSEKFGRTATYMISLPLFASFVVGAGASQTFGELVACRLLAGIFGSPPLVVGAGPALGPFTGGPVVPRKGWRWTEWIILFFAFVSLAAALGMDVIAVAIASDSATMSKPASAINVSCVV</sequence>
<dbReference type="PANTHER" id="PTHR23502">
    <property type="entry name" value="MAJOR FACILITATOR SUPERFAMILY"/>
    <property type="match status" value="1"/>
</dbReference>
<feature type="compositionally biased region" description="Basic and acidic residues" evidence="5">
    <location>
        <begin position="7"/>
        <end position="23"/>
    </location>
</feature>
<keyword evidence="9" id="KW-1185">Reference proteome</keyword>
<dbReference type="InterPro" id="IPR011701">
    <property type="entry name" value="MFS"/>
</dbReference>
<proteinExistence type="predicted"/>
<evidence type="ECO:0000256" key="5">
    <source>
        <dbReference type="SAM" id="MobiDB-lite"/>
    </source>
</evidence>
<gene>
    <name evidence="8" type="ORF">SBOR_8913</name>
</gene>
<dbReference type="EMBL" id="AYSA01000583">
    <property type="protein sequence ID" value="ESZ90719.1"/>
    <property type="molecule type" value="Genomic_DNA"/>
</dbReference>
<comment type="caution">
    <text evidence="8">The sequence shown here is derived from an EMBL/GenBank/DDBJ whole genome shotgun (WGS) entry which is preliminary data.</text>
</comment>
<feature type="domain" description="Major facilitator superfamily (MFS) profile" evidence="7">
    <location>
        <begin position="58"/>
        <end position="238"/>
    </location>
</feature>
<evidence type="ECO:0000313" key="8">
    <source>
        <dbReference type="EMBL" id="ESZ90719.1"/>
    </source>
</evidence>
<dbReference type="InterPro" id="IPR020846">
    <property type="entry name" value="MFS_dom"/>
</dbReference>
<dbReference type="Proteomes" id="UP000019487">
    <property type="component" value="Unassembled WGS sequence"/>
</dbReference>
<dbReference type="STRING" id="1432307.W9C755"/>
<dbReference type="PROSITE" id="PS50850">
    <property type="entry name" value="MFS"/>
    <property type="match status" value="1"/>
</dbReference>
<dbReference type="GO" id="GO:0000297">
    <property type="term" value="F:spermine transmembrane transporter activity"/>
    <property type="evidence" value="ECO:0007669"/>
    <property type="project" value="TreeGrafter"/>
</dbReference>
<evidence type="ECO:0000256" key="1">
    <source>
        <dbReference type="ARBA" id="ARBA00004141"/>
    </source>
</evidence>
<dbReference type="Pfam" id="PF07690">
    <property type="entry name" value="MFS_1"/>
    <property type="match status" value="1"/>
</dbReference>
<dbReference type="GO" id="GO:0015606">
    <property type="term" value="F:spermidine transmembrane transporter activity"/>
    <property type="evidence" value="ECO:0007669"/>
    <property type="project" value="TreeGrafter"/>
</dbReference>
<feature type="transmembrane region" description="Helical" evidence="6">
    <location>
        <begin position="62"/>
        <end position="79"/>
    </location>
</feature>
<feature type="transmembrane region" description="Helical" evidence="6">
    <location>
        <begin position="195"/>
        <end position="219"/>
    </location>
</feature>
<feature type="transmembrane region" description="Helical" evidence="6">
    <location>
        <begin position="99"/>
        <end position="118"/>
    </location>
</feature>
<keyword evidence="4 6" id="KW-0472">Membrane</keyword>
<feature type="transmembrane region" description="Helical" evidence="6">
    <location>
        <begin position="130"/>
        <end position="150"/>
    </location>
</feature>
<keyword evidence="3 6" id="KW-1133">Transmembrane helix</keyword>
<feature type="region of interest" description="Disordered" evidence="5">
    <location>
        <begin position="1"/>
        <end position="39"/>
    </location>
</feature>
<evidence type="ECO:0000313" key="9">
    <source>
        <dbReference type="Proteomes" id="UP000019487"/>
    </source>
</evidence>
<comment type="subcellular location">
    <subcellularLocation>
        <location evidence="1">Membrane</location>
        <topology evidence="1">Multi-pass membrane protein</topology>
    </subcellularLocation>
</comment>
<dbReference type="SUPFAM" id="SSF103473">
    <property type="entry name" value="MFS general substrate transporter"/>
    <property type="match status" value="1"/>
</dbReference>
<evidence type="ECO:0000256" key="2">
    <source>
        <dbReference type="ARBA" id="ARBA00022692"/>
    </source>
</evidence>
<dbReference type="InterPro" id="IPR036259">
    <property type="entry name" value="MFS_trans_sf"/>
</dbReference>
<dbReference type="AlphaFoldDB" id="W9C755"/>
<protein>
    <recommendedName>
        <fullName evidence="7">Major facilitator superfamily (MFS) profile domain-containing protein</fullName>
    </recommendedName>
</protein>
<evidence type="ECO:0000259" key="7">
    <source>
        <dbReference type="PROSITE" id="PS50850"/>
    </source>
</evidence>
<keyword evidence="2 6" id="KW-0812">Transmembrane</keyword>
<accession>W9C755</accession>
<dbReference type="Gene3D" id="1.20.1250.20">
    <property type="entry name" value="MFS general substrate transporter like domains"/>
    <property type="match status" value="1"/>
</dbReference>
<dbReference type="OrthoDB" id="3936150at2759"/>
<reference evidence="8 9" key="1">
    <citation type="journal article" date="2014" name="Genome Announc.">
        <title>Draft genome sequence of Sclerotinia borealis, a psychrophilic plant pathogenic fungus.</title>
        <authorList>
            <person name="Mardanov A.V."/>
            <person name="Beletsky A.V."/>
            <person name="Kadnikov V.V."/>
            <person name="Ignatov A.N."/>
            <person name="Ravin N.V."/>
        </authorList>
    </citation>
    <scope>NUCLEOTIDE SEQUENCE [LARGE SCALE GENOMIC DNA]</scope>
    <source>
        <strain evidence="9">F-4157</strain>
    </source>
</reference>
<dbReference type="GO" id="GO:0005886">
    <property type="term" value="C:plasma membrane"/>
    <property type="evidence" value="ECO:0007669"/>
    <property type="project" value="TreeGrafter"/>
</dbReference>
<evidence type="ECO:0000256" key="6">
    <source>
        <dbReference type="SAM" id="Phobius"/>
    </source>
</evidence>